<dbReference type="EMBL" id="JAGYWB010000013">
    <property type="protein sequence ID" value="KAI0500263.1"/>
    <property type="molecule type" value="Genomic_DNA"/>
</dbReference>
<dbReference type="AlphaFoldDB" id="A0A8T3AUX2"/>
<dbReference type="OrthoDB" id="910323at2759"/>
<dbReference type="InterPro" id="IPR043502">
    <property type="entry name" value="DNA/RNA_pol_sf"/>
</dbReference>
<protein>
    <recommendedName>
        <fullName evidence="3">Mitochondrial protein</fullName>
    </recommendedName>
</protein>
<name>A0A8T3AUX2_DENNO</name>
<dbReference type="CDD" id="cd09272">
    <property type="entry name" value="RNase_HI_RT_Ty1"/>
    <property type="match status" value="1"/>
</dbReference>
<evidence type="ECO:0000313" key="1">
    <source>
        <dbReference type="EMBL" id="KAI0500263.1"/>
    </source>
</evidence>
<keyword evidence="2" id="KW-1185">Reference proteome</keyword>
<dbReference type="Proteomes" id="UP000829196">
    <property type="component" value="Unassembled WGS sequence"/>
</dbReference>
<reference evidence="1" key="1">
    <citation type="journal article" date="2022" name="Front. Genet.">
        <title>Chromosome-Scale Assembly of the Dendrobium nobile Genome Provides Insights Into the Molecular Mechanism of the Biosynthesis of the Medicinal Active Ingredient of Dendrobium.</title>
        <authorList>
            <person name="Xu Q."/>
            <person name="Niu S.-C."/>
            <person name="Li K.-L."/>
            <person name="Zheng P.-J."/>
            <person name="Zhang X.-J."/>
            <person name="Jia Y."/>
            <person name="Liu Y."/>
            <person name="Niu Y.-X."/>
            <person name="Yu L.-H."/>
            <person name="Chen D.-F."/>
            <person name="Zhang G.-Q."/>
        </authorList>
    </citation>
    <scope>NUCLEOTIDE SEQUENCE</scope>
    <source>
        <tissue evidence="1">Leaf</tissue>
    </source>
</reference>
<gene>
    <name evidence="1" type="ORF">KFK09_018473</name>
</gene>
<accession>A0A8T3AUX2</accession>
<evidence type="ECO:0008006" key="3">
    <source>
        <dbReference type="Google" id="ProtNLM"/>
    </source>
</evidence>
<dbReference type="PANTHER" id="PTHR11439">
    <property type="entry name" value="GAG-POL-RELATED RETROTRANSPOSON"/>
    <property type="match status" value="1"/>
</dbReference>
<proteinExistence type="predicted"/>
<evidence type="ECO:0000313" key="2">
    <source>
        <dbReference type="Proteomes" id="UP000829196"/>
    </source>
</evidence>
<dbReference type="PANTHER" id="PTHR11439:SF524">
    <property type="entry name" value="RNA-DIRECTED DNA POLYMERASE, PROTEIN KINASE RLK-PELLE-DLSV FAMILY"/>
    <property type="match status" value="1"/>
</dbReference>
<dbReference type="SUPFAM" id="SSF56672">
    <property type="entry name" value="DNA/RNA polymerases"/>
    <property type="match status" value="1"/>
</dbReference>
<sequence>MLIISTILPPTKVRTRSRPQMVTLFLSPTPVKDFFPYRTRLDSRDHRPLLHGQLHNGLYHIRTASSPTPTALTASSSTSRHWHTRSNSGYFLSQEHYATKLLNDAGYKDCKAAPTPIAPKSKQPVHISPPFADPSLYRRLAGSLQYLSITRPDIAFATNRVCQHIQSPTEDFKALKRLLRYIKGTLSYGLPITPGSLELRSYSDADWASDSTDRKSVSGYCTFLGPNLISWTMKKQATVAKSSTEAVYRSLSAAASDVVWLRRLAFELQLPQHQPTTIHCDNTSAMAIAKNPVFHARTKHIEIDYHFIRQQIGAGVIQLEYIPSQEQVADILTKPFSITRFLELRSKLTIRTPTA</sequence>
<comment type="caution">
    <text evidence="1">The sequence shown here is derived from an EMBL/GenBank/DDBJ whole genome shotgun (WGS) entry which is preliminary data.</text>
</comment>
<organism evidence="1 2">
    <name type="scientific">Dendrobium nobile</name>
    <name type="common">Orchid</name>
    <dbReference type="NCBI Taxonomy" id="94219"/>
    <lineage>
        <taxon>Eukaryota</taxon>
        <taxon>Viridiplantae</taxon>
        <taxon>Streptophyta</taxon>
        <taxon>Embryophyta</taxon>
        <taxon>Tracheophyta</taxon>
        <taxon>Spermatophyta</taxon>
        <taxon>Magnoliopsida</taxon>
        <taxon>Liliopsida</taxon>
        <taxon>Asparagales</taxon>
        <taxon>Orchidaceae</taxon>
        <taxon>Epidendroideae</taxon>
        <taxon>Malaxideae</taxon>
        <taxon>Dendrobiinae</taxon>
        <taxon>Dendrobium</taxon>
    </lineage>
</organism>